<dbReference type="InterPro" id="IPR038721">
    <property type="entry name" value="IS701-like_DDE_dom"/>
</dbReference>
<name>A0A7W7RRH7_9ACTN</name>
<dbReference type="PANTHER" id="PTHR33627">
    <property type="entry name" value="TRANSPOSASE"/>
    <property type="match status" value="1"/>
</dbReference>
<dbReference type="PANTHER" id="PTHR33627:SF1">
    <property type="entry name" value="TRANSPOSASE"/>
    <property type="match status" value="1"/>
</dbReference>
<evidence type="ECO:0000313" key="3">
    <source>
        <dbReference type="Proteomes" id="UP000534286"/>
    </source>
</evidence>
<sequence>MTAPHAGGVLVVDDTGDRKDGTATAHTAHQYLGSVGKIENGIVAVTTLWADERVYYPLHAVPYTPAARLPRGRSDPAFRTKPQLAAALAGRAQAAAVPFRALVADCAYGDNAAFTAELWAAGLAVRARAQAAPGLLGSGG</sequence>
<gene>
    <name evidence="2" type="ORF">FHR32_001133</name>
</gene>
<proteinExistence type="predicted"/>
<dbReference type="Pfam" id="PF13546">
    <property type="entry name" value="DDE_5"/>
    <property type="match status" value="1"/>
</dbReference>
<evidence type="ECO:0000313" key="2">
    <source>
        <dbReference type="EMBL" id="MBB4936828.1"/>
    </source>
</evidence>
<feature type="domain" description="Transposase IS701-like DDE" evidence="1">
    <location>
        <begin position="5"/>
        <end position="128"/>
    </location>
</feature>
<comment type="caution">
    <text evidence="2">The sequence shown here is derived from an EMBL/GenBank/DDBJ whole genome shotgun (WGS) entry which is preliminary data.</text>
</comment>
<dbReference type="EMBL" id="JACHJU010000001">
    <property type="protein sequence ID" value="MBB4936828.1"/>
    <property type="molecule type" value="Genomic_DNA"/>
</dbReference>
<dbReference type="AlphaFoldDB" id="A0A7W7RRH7"/>
<reference evidence="2 3" key="1">
    <citation type="submission" date="2020-08" db="EMBL/GenBank/DDBJ databases">
        <title>Sequencing the genomes of 1000 actinobacteria strains.</title>
        <authorList>
            <person name="Klenk H.-P."/>
        </authorList>
    </citation>
    <scope>NUCLEOTIDE SEQUENCE [LARGE SCALE GENOMIC DNA]</scope>
    <source>
        <strain evidence="2 3">DSM 43023</strain>
    </source>
</reference>
<protein>
    <submittedName>
        <fullName evidence="2">SRSO17 transposase</fullName>
    </submittedName>
</protein>
<accession>A0A7W7RRH7</accession>
<dbReference type="Proteomes" id="UP000534286">
    <property type="component" value="Unassembled WGS sequence"/>
</dbReference>
<evidence type="ECO:0000259" key="1">
    <source>
        <dbReference type="Pfam" id="PF13546"/>
    </source>
</evidence>
<organism evidence="2 3">
    <name type="scientific">Streptosporangium album</name>
    <dbReference type="NCBI Taxonomy" id="47479"/>
    <lineage>
        <taxon>Bacteria</taxon>
        <taxon>Bacillati</taxon>
        <taxon>Actinomycetota</taxon>
        <taxon>Actinomycetes</taxon>
        <taxon>Streptosporangiales</taxon>
        <taxon>Streptosporangiaceae</taxon>
        <taxon>Streptosporangium</taxon>
    </lineage>
</organism>
<dbReference type="InterPro" id="IPR039365">
    <property type="entry name" value="IS701-like"/>
</dbReference>
<keyword evidence="3" id="KW-1185">Reference proteome</keyword>